<keyword evidence="2" id="KW-0560">Oxidoreductase</keyword>
<dbReference type="EMBL" id="JACAQA010000027">
    <property type="protein sequence ID" value="NWB88193.1"/>
    <property type="molecule type" value="Genomic_DNA"/>
</dbReference>
<comment type="similarity">
    <text evidence="1">Belongs to the short-chain dehydrogenases/reductases (SDR) family.</text>
</comment>
<evidence type="ECO:0000256" key="1">
    <source>
        <dbReference type="ARBA" id="ARBA00006484"/>
    </source>
</evidence>
<protein>
    <submittedName>
        <fullName evidence="3">SDR family NAD(P)-dependent oxidoreductase</fullName>
    </submittedName>
</protein>
<evidence type="ECO:0000313" key="3">
    <source>
        <dbReference type="EMBL" id="NWB88193.1"/>
    </source>
</evidence>
<name>A0A7Y7WV23_9PSED</name>
<dbReference type="PANTHER" id="PTHR24320">
    <property type="entry name" value="RETINOL DEHYDROGENASE"/>
    <property type="match status" value="1"/>
</dbReference>
<comment type="caution">
    <text evidence="3">The sequence shown here is derived from an EMBL/GenBank/DDBJ whole genome shotgun (WGS) entry which is preliminary data.</text>
</comment>
<dbReference type="AlphaFoldDB" id="A0A7Y7WV23"/>
<dbReference type="GO" id="GO:0016491">
    <property type="term" value="F:oxidoreductase activity"/>
    <property type="evidence" value="ECO:0007669"/>
    <property type="project" value="UniProtKB-KW"/>
</dbReference>
<dbReference type="Pfam" id="PF00106">
    <property type="entry name" value="adh_short"/>
    <property type="match status" value="1"/>
</dbReference>
<accession>A0A7Y7WV23</accession>
<proteinExistence type="inferred from homology"/>
<dbReference type="Gene3D" id="3.40.50.720">
    <property type="entry name" value="NAD(P)-binding Rossmann-like Domain"/>
    <property type="match status" value="1"/>
</dbReference>
<dbReference type="SUPFAM" id="SSF51735">
    <property type="entry name" value="NAD(P)-binding Rossmann-fold domains"/>
    <property type="match status" value="1"/>
</dbReference>
<gene>
    <name evidence="3" type="ORF">HX830_25305</name>
</gene>
<dbReference type="PANTHER" id="PTHR24320:SF152">
    <property type="entry name" value="SHORT-CHAIN DEHYDROGENASE_REDUCTASE FAMILY PROTEIN"/>
    <property type="match status" value="1"/>
</dbReference>
<dbReference type="InterPro" id="IPR036291">
    <property type="entry name" value="NAD(P)-bd_dom_sf"/>
</dbReference>
<dbReference type="PRINTS" id="PR00081">
    <property type="entry name" value="GDHRDH"/>
</dbReference>
<evidence type="ECO:0000313" key="4">
    <source>
        <dbReference type="Proteomes" id="UP000522864"/>
    </source>
</evidence>
<organism evidence="3 4">
    <name type="scientific">Pseudomonas gingeri</name>
    <dbReference type="NCBI Taxonomy" id="117681"/>
    <lineage>
        <taxon>Bacteria</taxon>
        <taxon>Pseudomonadati</taxon>
        <taxon>Pseudomonadota</taxon>
        <taxon>Gammaproteobacteria</taxon>
        <taxon>Pseudomonadales</taxon>
        <taxon>Pseudomonadaceae</taxon>
        <taxon>Pseudomonas</taxon>
    </lineage>
</organism>
<dbReference type="Proteomes" id="UP000522864">
    <property type="component" value="Unassembled WGS sequence"/>
</dbReference>
<evidence type="ECO:0000256" key="2">
    <source>
        <dbReference type="ARBA" id="ARBA00023002"/>
    </source>
</evidence>
<reference evidence="3 4" key="1">
    <citation type="submission" date="2020-04" db="EMBL/GenBank/DDBJ databases">
        <title>Molecular characterization of pseudomonads from Agaricus bisporus reveal novel blotch 2 pathogens in Western Europe.</title>
        <authorList>
            <person name="Taparia T."/>
            <person name="Krijger M."/>
            <person name="Haynes E."/>
            <person name="Elpinstone J.G."/>
            <person name="Noble R."/>
            <person name="Van Der Wolf J."/>
        </authorList>
    </citation>
    <scope>NUCLEOTIDE SEQUENCE [LARGE SCALE GENOMIC DNA]</scope>
    <source>
        <strain evidence="3 4">G9001</strain>
    </source>
</reference>
<dbReference type="InterPro" id="IPR002347">
    <property type="entry name" value="SDR_fam"/>
</dbReference>
<sequence length="296" mass="31592">MSMKTIIMTGGTFGLGEATAKQLSATPGTQLILGGRETRLPLELASLSRVRQFARQVLETLGKTKINALVLNAGLSFPKAARTVDGYETTFAVNHLGHYLLLRLLAPALAREAIVVITTSNTHDPMFSPVAPFPFVDAQQLAQLDLGKGAQGGVAFEPGFRAYATSKLCNLLTARAFAASAEVKARRLRVIAYNPGYIPGTGLGRNLPVGALPAPAMALSPYFADVMRIQAGEFLADLALGRIVPPRGRLYASLVRGELTWPQPSELARRDDVAQQLWNDSAVLVGMDSPAPALVM</sequence>